<name>A0A4U9HGI8_SERRU</name>
<dbReference type="EMBL" id="LR590463">
    <property type="protein sequence ID" value="VTP62191.1"/>
    <property type="molecule type" value="Genomic_DNA"/>
</dbReference>
<proteinExistence type="predicted"/>
<evidence type="ECO:0000313" key="2">
    <source>
        <dbReference type="EMBL" id="VTP62191.1"/>
    </source>
</evidence>
<dbReference type="Proteomes" id="UP000307968">
    <property type="component" value="Chromosome"/>
</dbReference>
<sequence length="81" mass="8881">MSSISQKLKAVITFGGNIDGSWGRSTDGLNKGLKTVEKQSEHLAKQQKALADRMKQTKLAGKDVSALKRDYDTVTRSIKTD</sequence>
<feature type="region of interest" description="Disordered" evidence="1">
    <location>
        <begin position="36"/>
        <end position="55"/>
    </location>
</feature>
<evidence type="ECO:0000256" key="1">
    <source>
        <dbReference type="SAM" id="MobiDB-lite"/>
    </source>
</evidence>
<reference evidence="2 3" key="1">
    <citation type="submission" date="2019-05" db="EMBL/GenBank/DDBJ databases">
        <authorList>
            <consortium name="Pathogen Informatics"/>
        </authorList>
    </citation>
    <scope>NUCLEOTIDE SEQUENCE [LARGE SCALE GENOMIC DNA]</scope>
    <source>
        <strain evidence="2 3">NCTC12971</strain>
    </source>
</reference>
<dbReference type="AlphaFoldDB" id="A0A4U9HGI8"/>
<organism evidence="2 3">
    <name type="scientific">Serratia rubidaea</name>
    <name type="common">Serratia marinorubra</name>
    <dbReference type="NCBI Taxonomy" id="61652"/>
    <lineage>
        <taxon>Bacteria</taxon>
        <taxon>Pseudomonadati</taxon>
        <taxon>Pseudomonadota</taxon>
        <taxon>Gammaproteobacteria</taxon>
        <taxon>Enterobacterales</taxon>
        <taxon>Yersiniaceae</taxon>
        <taxon>Serratia</taxon>
    </lineage>
</organism>
<protein>
    <submittedName>
        <fullName evidence="2">Uncharacterized protein</fullName>
    </submittedName>
</protein>
<gene>
    <name evidence="2" type="ORF">NCTC12971_02509</name>
</gene>
<accession>A0A4U9HGI8</accession>
<evidence type="ECO:0000313" key="3">
    <source>
        <dbReference type="Proteomes" id="UP000307968"/>
    </source>
</evidence>